<protein>
    <submittedName>
        <fullName evidence="5">Helix-turn-helix domain-containing protein</fullName>
    </submittedName>
</protein>
<evidence type="ECO:0000256" key="3">
    <source>
        <dbReference type="SAM" id="MobiDB-lite"/>
    </source>
</evidence>
<dbReference type="InterPro" id="IPR002078">
    <property type="entry name" value="Sigma_54_int"/>
</dbReference>
<dbReference type="InterPro" id="IPR027417">
    <property type="entry name" value="P-loop_NTPase"/>
</dbReference>
<comment type="caution">
    <text evidence="5">The sequence shown here is derived from an EMBL/GenBank/DDBJ whole genome shotgun (WGS) entry which is preliminary data.</text>
</comment>
<dbReference type="Gene3D" id="1.10.8.60">
    <property type="match status" value="1"/>
</dbReference>
<dbReference type="InterPro" id="IPR029016">
    <property type="entry name" value="GAF-like_dom_sf"/>
</dbReference>
<sequence length="545" mass="57995">MNPLRPEIALSWKRSELSGLDPGHLPEPTLLGPSDTSGRLRSAARPVLDELGTQLSGTECCILLVDRDCRIVTRVFDSASMQRAMDDLGVLPGAELSEETFGTNALGTPLEVRQGLVVHGEEHFLEPLKGFSCYGHPLIHPVTRRIEGILDITAVGKTANPLFAPVVARAARDIEARLLESAREADQRVVEAFQRAAQRRGLAVAAMGEDIMLTNKAAVDLLVPADHAALRAIAMDLPSGESRTMDFALTAGGRTTLRVDRIPGIDGSALFLLDATGDRKPVRRTAAAQTTSSSLRDELARVRAGTGSVLVVGEPGSGRTWAAREFTGRGGVFIDAARIVAQGQREWSAALLATVDGAASADVVVVEHVHVAPDPVLGLLVSVLESGPRFVFTSDPLDTVREPVRELLTRCAGRVRIPALRHRIREIGDLAASLADELGRPDIRLGPGAVAALAGRSWPGNLAELRAVLAGIPERGSSLPLRAEDLAPEYRSSGRVAKLGGLERAEREAIIDALRDSGGNKVHAAARLGISRTTLYSRIKALGIV</sequence>
<dbReference type="SUPFAM" id="SSF52540">
    <property type="entry name" value="P-loop containing nucleoside triphosphate hydrolases"/>
    <property type="match status" value="1"/>
</dbReference>
<accession>A0ABU7LDB5</accession>
<keyword evidence="2" id="KW-0067">ATP-binding</keyword>
<evidence type="ECO:0000313" key="5">
    <source>
        <dbReference type="EMBL" id="MEE2059523.1"/>
    </source>
</evidence>
<feature type="region of interest" description="Disordered" evidence="3">
    <location>
        <begin position="20"/>
        <end position="39"/>
    </location>
</feature>
<dbReference type="InterPro" id="IPR009057">
    <property type="entry name" value="Homeodomain-like_sf"/>
</dbReference>
<evidence type="ECO:0000256" key="1">
    <source>
        <dbReference type="ARBA" id="ARBA00022741"/>
    </source>
</evidence>
<dbReference type="SUPFAM" id="SSF46689">
    <property type="entry name" value="Homeodomain-like"/>
    <property type="match status" value="1"/>
</dbReference>
<evidence type="ECO:0000313" key="6">
    <source>
        <dbReference type="Proteomes" id="UP001336020"/>
    </source>
</evidence>
<feature type="domain" description="Sigma-54 factor interaction" evidence="4">
    <location>
        <begin position="415"/>
        <end position="469"/>
    </location>
</feature>
<dbReference type="PRINTS" id="PR01590">
    <property type="entry name" value="HTHFIS"/>
</dbReference>
<dbReference type="PANTHER" id="PTHR32071">
    <property type="entry name" value="TRANSCRIPTIONAL REGULATORY PROTEIN"/>
    <property type="match status" value="1"/>
</dbReference>
<dbReference type="PANTHER" id="PTHR32071:SF122">
    <property type="entry name" value="SIGMA FACTOR"/>
    <property type="match status" value="1"/>
</dbReference>
<dbReference type="Pfam" id="PF02954">
    <property type="entry name" value="HTH_8"/>
    <property type="match status" value="1"/>
</dbReference>
<evidence type="ECO:0000256" key="2">
    <source>
        <dbReference type="ARBA" id="ARBA00022840"/>
    </source>
</evidence>
<reference evidence="5 6" key="1">
    <citation type="submission" date="2023-07" db="EMBL/GenBank/DDBJ databases">
        <authorList>
            <person name="Girao M."/>
            <person name="Carvalho M.F."/>
        </authorList>
    </citation>
    <scope>NUCLEOTIDE SEQUENCE [LARGE SCALE GENOMIC DNA]</scope>
    <source>
        <strain evidence="5 6">YIM65754</strain>
    </source>
</reference>
<proteinExistence type="predicted"/>
<dbReference type="PROSITE" id="PS50045">
    <property type="entry name" value="SIGMA54_INTERACT_4"/>
    <property type="match status" value="1"/>
</dbReference>
<dbReference type="InterPro" id="IPR002197">
    <property type="entry name" value="HTH_Fis"/>
</dbReference>
<name>A0ABU7LDB5_9NOCA</name>
<dbReference type="RefSeq" id="WP_330134729.1">
    <property type="nucleotide sequence ID" value="NZ_JAUTXY010000008.1"/>
</dbReference>
<dbReference type="Proteomes" id="UP001336020">
    <property type="component" value="Unassembled WGS sequence"/>
</dbReference>
<keyword evidence="6" id="KW-1185">Reference proteome</keyword>
<gene>
    <name evidence="5" type="ORF">Q7514_18565</name>
</gene>
<organism evidence="5 6">
    <name type="scientific">Rhodococcus artemisiae</name>
    <dbReference type="NCBI Taxonomy" id="714159"/>
    <lineage>
        <taxon>Bacteria</taxon>
        <taxon>Bacillati</taxon>
        <taxon>Actinomycetota</taxon>
        <taxon>Actinomycetes</taxon>
        <taxon>Mycobacteriales</taxon>
        <taxon>Nocardiaceae</taxon>
        <taxon>Rhodococcus</taxon>
    </lineage>
</organism>
<evidence type="ECO:0000259" key="4">
    <source>
        <dbReference type="PROSITE" id="PS50045"/>
    </source>
</evidence>
<dbReference type="EMBL" id="JAUTXY010000008">
    <property type="protein sequence ID" value="MEE2059523.1"/>
    <property type="molecule type" value="Genomic_DNA"/>
</dbReference>
<dbReference type="Gene3D" id="3.30.450.40">
    <property type="match status" value="1"/>
</dbReference>
<dbReference type="Gene3D" id="1.10.10.60">
    <property type="entry name" value="Homeodomain-like"/>
    <property type="match status" value="1"/>
</dbReference>
<keyword evidence="1" id="KW-0547">Nucleotide-binding</keyword>